<sequence length="478" mass="50600">MMEQIPLFIGGVWRNTHPNESIPVVNPATEEQIGLIAKASLTDIEDAAIAAEKGFAAWKQVSALERATIMHKAANLIRERAEHIARTLTIEHGKPLAEAMGEVGATADTIDWHAEEGRRTYGRVIPSRALGVHQFTLMEPIGPVVGFAPWNFPLIQAVKKVAGALAAGCSIILKGATEAPTCAVELVKAFADAGVSPGAVNLLFGDSGQISEHLIAHPSIRKVTFTGSTPVGKKLASLAGLHMKRSTMELGGHAPVIVMDDADIATAVKISVAAKYRNAGQVCVSPTRFLVHSKVFDEFVSRFVDGARAIKVGDGLDPQVNMGPMAHRGRLKATEELVADAVSQGAKLETGGNRVGDRGYFFEPTVLTNVPVTALAMIDEPFGPIALINSFDDIDEAIKEANRLPYGLSAYAYTRSLSSANKLFNGIESGAISINHHSVALPEHPFGGVKDSGYGTEGGPGALDAFMTTKFVSLASVL</sequence>
<dbReference type="EMBL" id="JAFHKJ010000028">
    <property type="protein sequence ID" value="MBN2975801.1"/>
    <property type="molecule type" value="Genomic_DNA"/>
</dbReference>
<dbReference type="GO" id="GO:0016620">
    <property type="term" value="F:oxidoreductase activity, acting on the aldehyde or oxo group of donors, NAD or NADP as acceptor"/>
    <property type="evidence" value="ECO:0007669"/>
    <property type="project" value="InterPro"/>
</dbReference>
<comment type="caution">
    <text evidence="4">The sequence shown here is derived from an EMBL/GenBank/DDBJ whole genome shotgun (WGS) entry which is preliminary data.</text>
</comment>
<feature type="domain" description="Aldehyde dehydrogenase" evidence="3">
    <location>
        <begin position="13"/>
        <end position="472"/>
    </location>
</feature>
<protein>
    <submittedName>
        <fullName evidence="4">NAD-dependent succinate-semialdehyde dehydrogenase</fullName>
    </submittedName>
</protein>
<dbReference type="InterPro" id="IPR016162">
    <property type="entry name" value="Ald_DH_N"/>
</dbReference>
<dbReference type="AlphaFoldDB" id="A0A9X1C466"/>
<evidence type="ECO:0000259" key="3">
    <source>
        <dbReference type="Pfam" id="PF00171"/>
    </source>
</evidence>
<keyword evidence="2" id="KW-0560">Oxidoreductase</keyword>
<keyword evidence="5" id="KW-1185">Reference proteome</keyword>
<reference evidence="4 5" key="1">
    <citation type="journal article" date="2021" name="Int. J. Syst. Evol. Microbiol.">
        <title>Pseudomonas lactucae sp. nov., a pathogen causing bacterial rot of lettuce in Japan.</title>
        <authorList>
            <person name="Sawada H."/>
            <person name="Fujikawa T."/>
            <person name="Satou M."/>
        </authorList>
    </citation>
    <scope>NUCLEOTIDE SEQUENCE [LARGE SCALE GENOMIC DNA]</scope>
    <source>
        <strain evidence="4 5">MAFF 301381</strain>
    </source>
</reference>
<comment type="similarity">
    <text evidence="1">Belongs to the aldehyde dehydrogenase family.</text>
</comment>
<dbReference type="FunFam" id="3.40.605.10:FF:000033">
    <property type="entry name" value="NAD-dependent succinate-semialdehyde dehydrogenase"/>
    <property type="match status" value="1"/>
</dbReference>
<dbReference type="InterPro" id="IPR015590">
    <property type="entry name" value="Aldehyde_DH_dom"/>
</dbReference>
<evidence type="ECO:0000256" key="2">
    <source>
        <dbReference type="ARBA" id="ARBA00023002"/>
    </source>
</evidence>
<organism evidence="4 5">
    <name type="scientific">Pseudomonas lactucae</name>
    <dbReference type="NCBI Taxonomy" id="2813360"/>
    <lineage>
        <taxon>Bacteria</taxon>
        <taxon>Pseudomonadati</taxon>
        <taxon>Pseudomonadota</taxon>
        <taxon>Gammaproteobacteria</taxon>
        <taxon>Pseudomonadales</taxon>
        <taxon>Pseudomonadaceae</taxon>
        <taxon>Pseudomonas</taxon>
    </lineage>
</organism>
<evidence type="ECO:0000256" key="1">
    <source>
        <dbReference type="ARBA" id="ARBA00009986"/>
    </source>
</evidence>
<dbReference type="Pfam" id="PF00171">
    <property type="entry name" value="Aldedh"/>
    <property type="match status" value="1"/>
</dbReference>
<proteinExistence type="inferred from homology"/>
<dbReference type="FunFam" id="3.40.309.10:FF:000009">
    <property type="entry name" value="Aldehyde dehydrogenase A"/>
    <property type="match status" value="1"/>
</dbReference>
<evidence type="ECO:0000313" key="5">
    <source>
        <dbReference type="Proteomes" id="UP001154860"/>
    </source>
</evidence>
<reference evidence="4 5" key="2">
    <citation type="journal article" date="2023" name="Plant Pathol.">
        <title>Dismantling and reorganizing Pseudomonas marginalis sensu#lato.</title>
        <authorList>
            <person name="Sawada H."/>
            <person name="Fujikawa T."/>
            <person name="Satou M."/>
        </authorList>
    </citation>
    <scope>NUCLEOTIDE SEQUENCE [LARGE SCALE GENOMIC DNA]</scope>
    <source>
        <strain evidence="4 5">MAFF 301381</strain>
    </source>
</reference>
<dbReference type="InterPro" id="IPR016163">
    <property type="entry name" value="Ald_DH_C"/>
</dbReference>
<dbReference type="Gene3D" id="3.40.309.10">
    <property type="entry name" value="Aldehyde Dehydrogenase, Chain A, domain 2"/>
    <property type="match status" value="1"/>
</dbReference>
<name>A0A9X1C466_9PSED</name>
<dbReference type="Proteomes" id="UP001154860">
    <property type="component" value="Unassembled WGS sequence"/>
</dbReference>
<dbReference type="CDD" id="cd07103">
    <property type="entry name" value="ALDH_F5_SSADH_GabD"/>
    <property type="match status" value="1"/>
</dbReference>
<dbReference type="PANTHER" id="PTHR43353">
    <property type="entry name" value="SUCCINATE-SEMIALDEHYDE DEHYDROGENASE, MITOCHONDRIAL"/>
    <property type="match status" value="1"/>
</dbReference>
<gene>
    <name evidence="4" type="ORF">JWR99_07335</name>
</gene>
<dbReference type="InterPro" id="IPR016161">
    <property type="entry name" value="Ald_DH/histidinol_DH"/>
</dbReference>
<dbReference type="SUPFAM" id="SSF53720">
    <property type="entry name" value="ALDH-like"/>
    <property type="match status" value="1"/>
</dbReference>
<evidence type="ECO:0000313" key="4">
    <source>
        <dbReference type="EMBL" id="MBN2975801.1"/>
    </source>
</evidence>
<dbReference type="Gene3D" id="3.40.605.10">
    <property type="entry name" value="Aldehyde Dehydrogenase, Chain A, domain 1"/>
    <property type="match status" value="1"/>
</dbReference>
<accession>A0A9X1C466</accession>
<dbReference type="PANTHER" id="PTHR43353:SF5">
    <property type="entry name" value="SUCCINATE-SEMIALDEHYDE DEHYDROGENASE, MITOCHONDRIAL"/>
    <property type="match status" value="1"/>
</dbReference>
<dbReference type="InterPro" id="IPR050740">
    <property type="entry name" value="Aldehyde_DH_Superfamily"/>
</dbReference>